<evidence type="ECO:0000313" key="10">
    <source>
        <dbReference type="Proteomes" id="UP000061432"/>
    </source>
</evidence>
<sequence length="238" mass="24453">MARRPDARPPGGRVPKGPGRGGSDPRRGAGAHDPRSGAEPRGAAPPAGPVRIDRIAGDPAFVLLGECGRAHGLRGEVRLKSYTADPAAIGSYGPLTGADGRRVEILSLRPAAGAHDILIARIAGIAGRDDAESLNRLALYVARDRLGAPEEEDEFFTADLVGLAVVDRAGNPVGTVKAVPNYGGGDLLEIAPASGGSPALLPFTKAFVPEIDVAGRRVVVEPPEDLFAPAAPRDPDAP</sequence>
<evidence type="ECO:0000256" key="2">
    <source>
        <dbReference type="ARBA" id="ARBA00022517"/>
    </source>
</evidence>
<dbReference type="InterPro" id="IPR011033">
    <property type="entry name" value="PRC_barrel-like_sf"/>
</dbReference>
<dbReference type="GO" id="GO:0042274">
    <property type="term" value="P:ribosomal small subunit biogenesis"/>
    <property type="evidence" value="ECO:0007669"/>
    <property type="project" value="UniProtKB-UniRule"/>
</dbReference>
<dbReference type="PANTHER" id="PTHR33692">
    <property type="entry name" value="RIBOSOME MATURATION FACTOR RIMM"/>
    <property type="match status" value="1"/>
</dbReference>
<dbReference type="NCBIfam" id="TIGR02273">
    <property type="entry name" value="16S_RimM"/>
    <property type="match status" value="1"/>
</dbReference>
<dbReference type="STRING" id="270351.Maq22A_c15455"/>
<dbReference type="InterPro" id="IPR011961">
    <property type="entry name" value="RimM"/>
</dbReference>
<dbReference type="SUPFAM" id="SSF50346">
    <property type="entry name" value="PRC-barrel domain"/>
    <property type="match status" value="1"/>
</dbReference>
<gene>
    <name evidence="5 9" type="primary">rimM</name>
    <name evidence="9" type="ORF">Maq22A_c15455</name>
</gene>
<dbReference type="InterPro" id="IPR009000">
    <property type="entry name" value="Transl_B-barrel_sf"/>
</dbReference>
<dbReference type="SUPFAM" id="SSF50447">
    <property type="entry name" value="Translation proteins"/>
    <property type="match status" value="1"/>
</dbReference>
<protein>
    <recommendedName>
        <fullName evidence="5">Ribosome maturation factor RimM</fullName>
    </recommendedName>
</protein>
<keyword evidence="4 5" id="KW-0143">Chaperone</keyword>
<evidence type="ECO:0000256" key="1">
    <source>
        <dbReference type="ARBA" id="ARBA00022490"/>
    </source>
</evidence>
<evidence type="ECO:0000256" key="5">
    <source>
        <dbReference type="HAMAP-Rule" id="MF_00014"/>
    </source>
</evidence>
<dbReference type="InterPro" id="IPR002676">
    <property type="entry name" value="RimM_N"/>
</dbReference>
<dbReference type="Gene3D" id="2.30.30.240">
    <property type="entry name" value="PRC-barrel domain"/>
    <property type="match status" value="1"/>
</dbReference>
<dbReference type="GO" id="GO:0005737">
    <property type="term" value="C:cytoplasm"/>
    <property type="evidence" value="ECO:0007669"/>
    <property type="project" value="UniProtKB-SubCell"/>
</dbReference>
<comment type="similarity">
    <text evidence="5">Belongs to the RimM family.</text>
</comment>
<reference evidence="9 10" key="1">
    <citation type="journal article" date="2015" name="Genome Announc.">
        <title>Complete Genome Sequence of Methylobacterium aquaticum Strain 22A, Isolated from Racomitrium japonicum Moss.</title>
        <authorList>
            <person name="Tani A."/>
            <person name="Ogura Y."/>
            <person name="Hayashi T."/>
            <person name="Kimbara K."/>
        </authorList>
    </citation>
    <scope>NUCLEOTIDE SEQUENCE [LARGE SCALE GENOMIC DNA]</scope>
    <source>
        <strain evidence="9 10">MA-22A</strain>
    </source>
</reference>
<dbReference type="Gene3D" id="2.40.30.60">
    <property type="entry name" value="RimM"/>
    <property type="match status" value="1"/>
</dbReference>
<keyword evidence="2 5" id="KW-0690">Ribosome biogenesis</keyword>
<name>A0A0C6FGU3_9HYPH</name>
<dbReference type="RefSeq" id="WP_082742540.1">
    <property type="nucleotide sequence ID" value="NZ_AP014704.1"/>
</dbReference>
<evidence type="ECO:0000259" key="7">
    <source>
        <dbReference type="Pfam" id="PF01782"/>
    </source>
</evidence>
<feature type="domain" description="Ribosome maturation factor RimM PRC barrel" evidence="8">
    <location>
        <begin position="159"/>
        <end position="226"/>
    </location>
</feature>
<evidence type="ECO:0000256" key="6">
    <source>
        <dbReference type="SAM" id="MobiDB-lite"/>
    </source>
</evidence>
<accession>A0A0C6FGU3</accession>
<feature type="region of interest" description="Disordered" evidence="6">
    <location>
        <begin position="1"/>
        <end position="51"/>
    </location>
</feature>
<dbReference type="Proteomes" id="UP000061432">
    <property type="component" value="Chromosome"/>
</dbReference>
<dbReference type="GO" id="GO:0005840">
    <property type="term" value="C:ribosome"/>
    <property type="evidence" value="ECO:0007669"/>
    <property type="project" value="InterPro"/>
</dbReference>
<keyword evidence="3 5" id="KW-0698">rRNA processing</keyword>
<proteinExistence type="inferred from homology"/>
<dbReference type="EMBL" id="AP014704">
    <property type="protein sequence ID" value="BAQ46247.1"/>
    <property type="molecule type" value="Genomic_DNA"/>
</dbReference>
<dbReference type="GO" id="GO:0043022">
    <property type="term" value="F:ribosome binding"/>
    <property type="evidence" value="ECO:0007669"/>
    <property type="project" value="InterPro"/>
</dbReference>
<dbReference type="PANTHER" id="PTHR33692:SF1">
    <property type="entry name" value="RIBOSOME MATURATION FACTOR RIMM"/>
    <property type="match status" value="1"/>
</dbReference>
<evidence type="ECO:0000259" key="8">
    <source>
        <dbReference type="Pfam" id="PF24986"/>
    </source>
</evidence>
<evidence type="ECO:0000256" key="4">
    <source>
        <dbReference type="ARBA" id="ARBA00023186"/>
    </source>
</evidence>
<keyword evidence="1 5" id="KW-0963">Cytoplasm</keyword>
<dbReference type="Pfam" id="PF24986">
    <property type="entry name" value="PRC_RimM"/>
    <property type="match status" value="1"/>
</dbReference>
<dbReference type="InterPro" id="IPR036976">
    <property type="entry name" value="RimM_N_sf"/>
</dbReference>
<dbReference type="KEGG" id="maqu:Maq22A_c15455"/>
<feature type="domain" description="RimM N-terminal" evidence="7">
    <location>
        <begin position="64"/>
        <end position="144"/>
    </location>
</feature>
<comment type="function">
    <text evidence="5">An accessory protein needed during the final step in the assembly of 30S ribosomal subunit, possibly for assembly of the head region. Essential for efficient processing of 16S rRNA. May be needed both before and after RbfA during the maturation of 16S rRNA. It has affinity for free ribosomal 30S subunits but not for 70S ribosomes.</text>
</comment>
<comment type="domain">
    <text evidence="5">The PRC barrel domain binds ribosomal protein uS19.</text>
</comment>
<evidence type="ECO:0000313" key="9">
    <source>
        <dbReference type="EMBL" id="BAQ46247.1"/>
    </source>
</evidence>
<comment type="subunit">
    <text evidence="5">Binds ribosomal protein uS19.</text>
</comment>
<organism evidence="9 10">
    <name type="scientific">Methylobacterium aquaticum</name>
    <dbReference type="NCBI Taxonomy" id="270351"/>
    <lineage>
        <taxon>Bacteria</taxon>
        <taxon>Pseudomonadati</taxon>
        <taxon>Pseudomonadota</taxon>
        <taxon>Alphaproteobacteria</taxon>
        <taxon>Hyphomicrobiales</taxon>
        <taxon>Methylobacteriaceae</taxon>
        <taxon>Methylobacterium</taxon>
    </lineage>
</organism>
<dbReference type="GO" id="GO:0006364">
    <property type="term" value="P:rRNA processing"/>
    <property type="evidence" value="ECO:0007669"/>
    <property type="project" value="UniProtKB-UniRule"/>
</dbReference>
<reference evidence="10" key="2">
    <citation type="submission" date="2015-01" db="EMBL/GenBank/DDBJ databases">
        <title>Complete genome sequence of Methylobacterium aquaticum strain 22A.</title>
        <authorList>
            <person name="Tani A."/>
            <person name="Ogura Y."/>
            <person name="Hayashi T."/>
        </authorList>
    </citation>
    <scope>NUCLEOTIDE SEQUENCE [LARGE SCALE GENOMIC DNA]</scope>
    <source>
        <strain evidence="10">MA-22A</strain>
    </source>
</reference>
<evidence type="ECO:0000256" key="3">
    <source>
        <dbReference type="ARBA" id="ARBA00022552"/>
    </source>
</evidence>
<dbReference type="InterPro" id="IPR056792">
    <property type="entry name" value="PRC_RimM"/>
</dbReference>
<comment type="subcellular location">
    <subcellularLocation>
        <location evidence="5">Cytoplasm</location>
    </subcellularLocation>
</comment>
<dbReference type="AlphaFoldDB" id="A0A0C6FGU3"/>
<feature type="compositionally biased region" description="Basic and acidic residues" evidence="6">
    <location>
        <begin position="23"/>
        <end position="38"/>
    </location>
</feature>
<dbReference type="PATRIC" id="fig|270351.10.peg.2979"/>
<dbReference type="Pfam" id="PF01782">
    <property type="entry name" value="RimM"/>
    <property type="match status" value="1"/>
</dbReference>
<dbReference type="HAMAP" id="MF_00014">
    <property type="entry name" value="Ribosome_mat_RimM"/>
    <property type="match status" value="1"/>
</dbReference>